<dbReference type="PANTHER" id="PTHR30404">
    <property type="entry name" value="N-ACETYLMURAMOYL-L-ALANINE AMIDASE"/>
    <property type="match status" value="1"/>
</dbReference>
<dbReference type="RefSeq" id="WP_380162320.1">
    <property type="nucleotide sequence ID" value="NZ_JBHTNU010000001.1"/>
</dbReference>
<organism evidence="4 5">
    <name type="scientific">Kroppenstedtia sanguinis</name>
    <dbReference type="NCBI Taxonomy" id="1380684"/>
    <lineage>
        <taxon>Bacteria</taxon>
        <taxon>Bacillati</taxon>
        <taxon>Bacillota</taxon>
        <taxon>Bacilli</taxon>
        <taxon>Bacillales</taxon>
        <taxon>Thermoactinomycetaceae</taxon>
        <taxon>Kroppenstedtia</taxon>
    </lineage>
</organism>
<dbReference type="CDD" id="cd02696">
    <property type="entry name" value="MurNAc-LAA"/>
    <property type="match status" value="1"/>
</dbReference>
<dbReference type="SMART" id="SM00646">
    <property type="entry name" value="Ami_3"/>
    <property type="match status" value="1"/>
</dbReference>
<dbReference type="Proteomes" id="UP001597282">
    <property type="component" value="Unassembled WGS sequence"/>
</dbReference>
<dbReference type="SUPFAM" id="SSF53187">
    <property type="entry name" value="Zn-dependent exopeptidases"/>
    <property type="match status" value="1"/>
</dbReference>
<feature type="domain" description="SPOR" evidence="3">
    <location>
        <begin position="204"/>
        <end position="242"/>
    </location>
</feature>
<dbReference type="Pfam" id="PF05036">
    <property type="entry name" value="SPOR"/>
    <property type="match status" value="1"/>
</dbReference>
<dbReference type="Gene3D" id="3.30.70.1070">
    <property type="entry name" value="Sporulation related repeat"/>
    <property type="match status" value="1"/>
</dbReference>
<gene>
    <name evidence="4" type="ORF">ACFQ4Y_01020</name>
</gene>
<dbReference type="GO" id="GO:0008745">
    <property type="term" value="F:N-acetylmuramoyl-L-alanine amidase activity"/>
    <property type="evidence" value="ECO:0007669"/>
    <property type="project" value="UniProtKB-EC"/>
</dbReference>
<accession>A0ABW4C5J6</accession>
<evidence type="ECO:0000256" key="1">
    <source>
        <dbReference type="ARBA" id="ARBA00022801"/>
    </source>
</evidence>
<reference evidence="5" key="1">
    <citation type="journal article" date="2019" name="Int. J. Syst. Evol. Microbiol.">
        <title>The Global Catalogue of Microorganisms (GCM) 10K type strain sequencing project: providing services to taxonomists for standard genome sequencing and annotation.</title>
        <authorList>
            <consortium name="The Broad Institute Genomics Platform"/>
            <consortium name="The Broad Institute Genome Sequencing Center for Infectious Disease"/>
            <person name="Wu L."/>
            <person name="Ma J."/>
        </authorList>
    </citation>
    <scope>NUCLEOTIDE SEQUENCE [LARGE SCALE GENOMIC DNA]</scope>
    <source>
        <strain evidence="5">S1</strain>
    </source>
</reference>
<dbReference type="EC" id="3.5.1.28" evidence="4"/>
<evidence type="ECO:0000313" key="5">
    <source>
        <dbReference type="Proteomes" id="UP001597282"/>
    </source>
</evidence>
<dbReference type="Pfam" id="PF01520">
    <property type="entry name" value="Amidase_3"/>
    <property type="match status" value="1"/>
</dbReference>
<keyword evidence="1 4" id="KW-0378">Hydrolase</keyword>
<dbReference type="PANTHER" id="PTHR30404:SF0">
    <property type="entry name" value="N-ACETYLMURAMOYL-L-ALANINE AMIDASE AMIC"/>
    <property type="match status" value="1"/>
</dbReference>
<dbReference type="InterPro" id="IPR007730">
    <property type="entry name" value="SPOR-like_dom"/>
</dbReference>
<evidence type="ECO:0000259" key="3">
    <source>
        <dbReference type="PROSITE" id="PS51724"/>
    </source>
</evidence>
<dbReference type="Gene3D" id="3.40.630.40">
    <property type="entry name" value="Zn-dependent exopeptidases"/>
    <property type="match status" value="1"/>
</dbReference>
<protein>
    <submittedName>
        <fullName evidence="4">N-acetylmuramoyl-L-alanine amidase</fullName>
        <ecNumber evidence="4">3.5.1.28</ecNumber>
    </submittedName>
</protein>
<dbReference type="InterPro" id="IPR050695">
    <property type="entry name" value="N-acetylmuramoyl_amidase_3"/>
</dbReference>
<dbReference type="SUPFAM" id="SSF110997">
    <property type="entry name" value="Sporulation related repeat"/>
    <property type="match status" value="1"/>
</dbReference>
<dbReference type="InterPro" id="IPR036680">
    <property type="entry name" value="SPOR-like_sf"/>
</dbReference>
<sequence length="242" mass="25949">MAIKLFIDPGHGGTDPGALGNGLKEKDLTLKIALEVRKILANEYTGHLIKMSRTTDATVSLVQRTNAANAWGADFFLSIHINAGGGTGFESFRYVQKGSSTTMKVQKEVHSAVVKASGYKDRGQKYENLHVLRESKMPAILTENGFIDTAADAKKLKDSAFIKKIARAHAEGVAKALGLKKKATKPKPDPKPVPKPEPGPGPGPGSGKLFVVQAGAFKDRKNADNRVKALKKAGFEAFIDTK</sequence>
<dbReference type="InterPro" id="IPR002508">
    <property type="entry name" value="MurNAc-LAA_cat"/>
</dbReference>
<evidence type="ECO:0000313" key="4">
    <source>
        <dbReference type="EMBL" id="MFD1425514.1"/>
    </source>
</evidence>
<dbReference type="EMBL" id="JBHTNU010000001">
    <property type="protein sequence ID" value="MFD1425514.1"/>
    <property type="molecule type" value="Genomic_DNA"/>
</dbReference>
<evidence type="ECO:0000256" key="2">
    <source>
        <dbReference type="SAM" id="MobiDB-lite"/>
    </source>
</evidence>
<keyword evidence="5" id="KW-1185">Reference proteome</keyword>
<feature type="region of interest" description="Disordered" evidence="2">
    <location>
        <begin position="177"/>
        <end position="209"/>
    </location>
</feature>
<name>A0ABW4C5J6_9BACL</name>
<proteinExistence type="predicted"/>
<comment type="caution">
    <text evidence="4">The sequence shown here is derived from an EMBL/GenBank/DDBJ whole genome shotgun (WGS) entry which is preliminary data.</text>
</comment>
<dbReference type="PROSITE" id="PS51724">
    <property type="entry name" value="SPOR"/>
    <property type="match status" value="1"/>
</dbReference>